<dbReference type="EMBL" id="HG994373">
    <property type="protein sequence ID" value="CAF1780333.1"/>
    <property type="molecule type" value="Genomic_DNA"/>
</dbReference>
<evidence type="ECO:0000313" key="1">
    <source>
        <dbReference type="EMBL" id="CAF1780333.1"/>
    </source>
</evidence>
<dbReference type="PaxDb" id="3708-A0A078JP92"/>
<dbReference type="Proteomes" id="UP001295469">
    <property type="component" value="Chromosome C09"/>
</dbReference>
<reference evidence="2 3" key="1">
    <citation type="journal article" date="2014" name="Science">
        <title>Plant genetics. Early allopolyploid evolution in the post-Neolithic Brassica napus oilseed genome.</title>
        <authorList>
            <person name="Chalhoub B."/>
            <person name="Denoeud F."/>
            <person name="Liu S."/>
            <person name="Parkin I.A."/>
            <person name="Tang H."/>
            <person name="Wang X."/>
            <person name="Chiquet J."/>
            <person name="Belcram H."/>
            <person name="Tong C."/>
            <person name="Samans B."/>
            <person name="Correa M."/>
            <person name="Da Silva C."/>
            <person name="Just J."/>
            <person name="Falentin C."/>
            <person name="Koh C.S."/>
            <person name="Le Clainche I."/>
            <person name="Bernard M."/>
            <person name="Bento P."/>
            <person name="Noel B."/>
            <person name="Labadie K."/>
            <person name="Alberti A."/>
            <person name="Charles M."/>
            <person name="Arnaud D."/>
            <person name="Guo H."/>
            <person name="Daviaud C."/>
            <person name="Alamery S."/>
            <person name="Jabbari K."/>
            <person name="Zhao M."/>
            <person name="Edger P.P."/>
            <person name="Chelaifa H."/>
            <person name="Tack D."/>
            <person name="Lassalle G."/>
            <person name="Mestiri I."/>
            <person name="Schnel N."/>
            <person name="Le Paslier M.C."/>
            <person name="Fan G."/>
            <person name="Renault V."/>
            <person name="Bayer P.E."/>
            <person name="Golicz A.A."/>
            <person name="Manoli S."/>
            <person name="Lee T.H."/>
            <person name="Thi V.H."/>
            <person name="Chalabi S."/>
            <person name="Hu Q."/>
            <person name="Fan C."/>
            <person name="Tollenaere R."/>
            <person name="Lu Y."/>
            <person name="Battail C."/>
            <person name="Shen J."/>
            <person name="Sidebottom C.H."/>
            <person name="Wang X."/>
            <person name="Canaguier A."/>
            <person name="Chauveau A."/>
            <person name="Berard A."/>
            <person name="Deniot G."/>
            <person name="Guan M."/>
            <person name="Liu Z."/>
            <person name="Sun F."/>
            <person name="Lim Y.P."/>
            <person name="Lyons E."/>
            <person name="Town C.D."/>
            <person name="Bancroft I."/>
            <person name="Wang X."/>
            <person name="Meng J."/>
            <person name="Ma J."/>
            <person name="Pires J.C."/>
            <person name="King G.J."/>
            <person name="Brunel D."/>
            <person name="Delourme R."/>
            <person name="Renard M."/>
            <person name="Aury J.M."/>
            <person name="Adams K.L."/>
            <person name="Batley J."/>
            <person name="Snowdon R.J."/>
            <person name="Tost J."/>
            <person name="Edwards D."/>
            <person name="Zhou Y."/>
            <person name="Hua W."/>
            <person name="Sharpe A.G."/>
            <person name="Paterson A.H."/>
            <person name="Guan C."/>
            <person name="Wincker P."/>
        </authorList>
    </citation>
    <scope>NUCLEOTIDE SEQUENCE [LARGE SCALE GENOMIC DNA]</scope>
    <source>
        <strain evidence="3">cv. Darmor-bzh</strain>
    </source>
</reference>
<reference evidence="1" key="3">
    <citation type="submission" date="2021-01" db="EMBL/GenBank/DDBJ databases">
        <authorList>
            <consortium name="Genoscope - CEA"/>
            <person name="William W."/>
        </authorList>
    </citation>
    <scope>NUCLEOTIDE SEQUENCE</scope>
</reference>
<dbReference type="AlphaFoldDB" id="A0A078JP92"/>
<reference evidence="2" key="2">
    <citation type="submission" date="2014-06" db="EMBL/GenBank/DDBJ databases">
        <authorList>
            <person name="Genoscope - CEA"/>
        </authorList>
    </citation>
    <scope>NUCLEOTIDE SEQUENCE</scope>
</reference>
<accession>A0A078JP92</accession>
<evidence type="ECO:0000313" key="2">
    <source>
        <dbReference type="EMBL" id="CDY69388.1"/>
    </source>
</evidence>
<dbReference type="Gramene" id="CDY69388">
    <property type="protein sequence ID" value="CDY69388"/>
    <property type="gene ID" value="GSBRNA2T00087361001"/>
</dbReference>
<gene>
    <name evidence="2" type="primary">BnaCnng63290D</name>
    <name evidence="1" type="ORF">DARMORV10_C09P58610.1</name>
    <name evidence="2" type="ORF">GSBRNA2T00087361001</name>
</gene>
<sequence>MAEADAAAVNADTLRLELKKTMTKNLEDGGSLNVRSLMRS</sequence>
<evidence type="ECO:0000313" key="3">
    <source>
        <dbReference type="Proteomes" id="UP000028999"/>
    </source>
</evidence>
<keyword evidence="3" id="KW-1185">Reference proteome</keyword>
<dbReference type="Proteomes" id="UP000028999">
    <property type="component" value="Unassembled WGS sequence"/>
</dbReference>
<organism evidence="2 3">
    <name type="scientific">Brassica napus</name>
    <name type="common">Rape</name>
    <dbReference type="NCBI Taxonomy" id="3708"/>
    <lineage>
        <taxon>Eukaryota</taxon>
        <taxon>Viridiplantae</taxon>
        <taxon>Streptophyta</taxon>
        <taxon>Embryophyta</taxon>
        <taxon>Tracheophyta</taxon>
        <taxon>Spermatophyta</taxon>
        <taxon>Magnoliopsida</taxon>
        <taxon>eudicotyledons</taxon>
        <taxon>Gunneridae</taxon>
        <taxon>Pentapetalae</taxon>
        <taxon>rosids</taxon>
        <taxon>malvids</taxon>
        <taxon>Brassicales</taxon>
        <taxon>Brassicaceae</taxon>
        <taxon>Brassiceae</taxon>
        <taxon>Brassica</taxon>
    </lineage>
</organism>
<protein>
    <submittedName>
        <fullName evidence="1">(rape) hypothetical protein</fullName>
    </submittedName>
    <submittedName>
        <fullName evidence="2">BnaCnng63290D protein</fullName>
    </submittedName>
</protein>
<dbReference type="EMBL" id="LK039304">
    <property type="protein sequence ID" value="CDY69388.1"/>
    <property type="molecule type" value="Genomic_DNA"/>
</dbReference>
<proteinExistence type="predicted"/>
<name>A0A078JP92_BRANA</name>